<feature type="compositionally biased region" description="Polar residues" evidence="10">
    <location>
        <begin position="394"/>
        <end position="411"/>
    </location>
</feature>
<evidence type="ECO:0000256" key="1">
    <source>
        <dbReference type="ARBA" id="ARBA00004383"/>
    </source>
</evidence>
<keyword evidence="3" id="KW-0813">Transport</keyword>
<reference evidence="14" key="1">
    <citation type="submission" date="2016-10" db="EMBL/GenBank/DDBJ databases">
        <authorList>
            <person name="Varghese N."/>
            <person name="Submissions S."/>
        </authorList>
    </citation>
    <scope>NUCLEOTIDE SEQUENCE [LARGE SCALE GENOMIC DNA]</scope>
    <source>
        <strain evidence="14">DSM 25329</strain>
    </source>
</reference>
<evidence type="ECO:0000313" key="13">
    <source>
        <dbReference type="EMBL" id="SDH07959.1"/>
    </source>
</evidence>
<dbReference type="STRING" id="659014.SAMN04487996_12828"/>
<keyword evidence="7" id="KW-0653">Protein transport</keyword>
<dbReference type="GO" id="GO:0055085">
    <property type="term" value="P:transmembrane transport"/>
    <property type="evidence" value="ECO:0007669"/>
    <property type="project" value="InterPro"/>
</dbReference>
<comment type="subcellular location">
    <subcellularLocation>
        <location evidence="1">Cell inner membrane</location>
        <topology evidence="1">Single-pass membrane protein</topology>
        <orientation evidence="1">Periplasmic side</orientation>
    </subcellularLocation>
</comment>
<proteinExistence type="inferred from homology"/>
<keyword evidence="6 11" id="KW-0812">Transmembrane</keyword>
<feature type="region of interest" description="Disordered" evidence="10">
    <location>
        <begin position="391"/>
        <end position="411"/>
    </location>
</feature>
<dbReference type="Gene3D" id="2.60.40.1120">
    <property type="entry name" value="Carboxypeptidase-like, regulatory domain"/>
    <property type="match status" value="1"/>
</dbReference>
<name>A0A1G7ZH54_9BACT</name>
<dbReference type="CDD" id="cd07341">
    <property type="entry name" value="M56_BlaR1_MecR1_like"/>
    <property type="match status" value="1"/>
</dbReference>
<evidence type="ECO:0000256" key="7">
    <source>
        <dbReference type="ARBA" id="ARBA00022927"/>
    </source>
</evidence>
<keyword evidence="14" id="KW-1185">Reference proteome</keyword>
<evidence type="ECO:0000256" key="8">
    <source>
        <dbReference type="ARBA" id="ARBA00022989"/>
    </source>
</evidence>
<evidence type="ECO:0000256" key="9">
    <source>
        <dbReference type="ARBA" id="ARBA00023136"/>
    </source>
</evidence>
<keyword evidence="9 11" id="KW-0472">Membrane</keyword>
<evidence type="ECO:0000256" key="5">
    <source>
        <dbReference type="ARBA" id="ARBA00022519"/>
    </source>
</evidence>
<dbReference type="NCBIfam" id="TIGR01352">
    <property type="entry name" value="tonB_Cterm"/>
    <property type="match status" value="1"/>
</dbReference>
<evidence type="ECO:0000259" key="12">
    <source>
        <dbReference type="PROSITE" id="PS52015"/>
    </source>
</evidence>
<feature type="transmembrane region" description="Helical" evidence="11">
    <location>
        <begin position="36"/>
        <end position="54"/>
    </location>
</feature>
<evidence type="ECO:0000256" key="11">
    <source>
        <dbReference type="SAM" id="Phobius"/>
    </source>
</evidence>
<dbReference type="PANTHER" id="PTHR33446">
    <property type="entry name" value="PROTEIN TONB-RELATED"/>
    <property type="match status" value="1"/>
</dbReference>
<dbReference type="InterPro" id="IPR006260">
    <property type="entry name" value="TonB/TolA_C"/>
</dbReference>
<comment type="similarity">
    <text evidence="2">Belongs to the TonB family.</text>
</comment>
<gene>
    <name evidence="13" type="ORF">SAMN04487996_12828</name>
</gene>
<dbReference type="GO" id="GO:0031992">
    <property type="term" value="F:energy transducer activity"/>
    <property type="evidence" value="ECO:0007669"/>
    <property type="project" value="TreeGrafter"/>
</dbReference>
<dbReference type="Pfam" id="PF03544">
    <property type="entry name" value="TonB_C"/>
    <property type="match status" value="1"/>
</dbReference>
<dbReference type="AlphaFoldDB" id="A0A1G7ZH54"/>
<dbReference type="GO" id="GO:0098797">
    <property type="term" value="C:plasma membrane protein complex"/>
    <property type="evidence" value="ECO:0007669"/>
    <property type="project" value="TreeGrafter"/>
</dbReference>
<dbReference type="InterPro" id="IPR008969">
    <property type="entry name" value="CarboxyPept-like_regulatory"/>
</dbReference>
<dbReference type="EMBL" id="FNAN01000028">
    <property type="protein sequence ID" value="SDH07959.1"/>
    <property type="molecule type" value="Genomic_DNA"/>
</dbReference>
<dbReference type="PROSITE" id="PS52015">
    <property type="entry name" value="TONB_CTD"/>
    <property type="match status" value="1"/>
</dbReference>
<dbReference type="Gene3D" id="3.30.1150.10">
    <property type="match status" value="1"/>
</dbReference>
<dbReference type="RefSeq" id="WP_090157318.1">
    <property type="nucleotide sequence ID" value="NZ_FNAN01000028.1"/>
</dbReference>
<keyword evidence="5" id="KW-0997">Cell inner membrane</keyword>
<evidence type="ECO:0000256" key="2">
    <source>
        <dbReference type="ARBA" id="ARBA00006555"/>
    </source>
</evidence>
<evidence type="ECO:0000256" key="3">
    <source>
        <dbReference type="ARBA" id="ARBA00022448"/>
    </source>
</evidence>
<dbReference type="SUPFAM" id="SSF49464">
    <property type="entry name" value="Carboxypeptidase regulatory domain-like"/>
    <property type="match status" value="1"/>
</dbReference>
<dbReference type="InterPro" id="IPR051045">
    <property type="entry name" value="TonB-dependent_transducer"/>
</dbReference>
<evidence type="ECO:0000313" key="14">
    <source>
        <dbReference type="Proteomes" id="UP000198748"/>
    </source>
</evidence>
<feature type="transmembrane region" description="Helical" evidence="11">
    <location>
        <begin position="6"/>
        <end position="24"/>
    </location>
</feature>
<dbReference type="InterPro" id="IPR037682">
    <property type="entry name" value="TonB_C"/>
</dbReference>
<keyword evidence="4" id="KW-1003">Cell membrane</keyword>
<evidence type="ECO:0000256" key="6">
    <source>
        <dbReference type="ARBA" id="ARBA00022692"/>
    </source>
</evidence>
<dbReference type="GO" id="GO:0015031">
    <property type="term" value="P:protein transport"/>
    <property type="evidence" value="ECO:0007669"/>
    <property type="project" value="UniProtKB-KW"/>
</dbReference>
<dbReference type="Pfam" id="PF13715">
    <property type="entry name" value="CarbopepD_reg_2"/>
    <property type="match status" value="1"/>
</dbReference>
<organism evidence="13 14">
    <name type="scientific">Dyadobacter soli</name>
    <dbReference type="NCBI Taxonomy" id="659014"/>
    <lineage>
        <taxon>Bacteria</taxon>
        <taxon>Pseudomonadati</taxon>
        <taxon>Bacteroidota</taxon>
        <taxon>Cytophagia</taxon>
        <taxon>Cytophagales</taxon>
        <taxon>Spirosomataceae</taxon>
        <taxon>Dyadobacter</taxon>
    </lineage>
</organism>
<evidence type="ECO:0000256" key="10">
    <source>
        <dbReference type="SAM" id="MobiDB-lite"/>
    </source>
</evidence>
<dbReference type="OrthoDB" id="1522859at2"/>
<feature type="transmembrane region" description="Helical" evidence="11">
    <location>
        <begin position="88"/>
        <end position="108"/>
    </location>
</feature>
<sequence>METLLYLAKVNAYWLLFYACYWLLLRKHTFFHWNRFYLLSTLLIAFALPAIHFTEPVTTIYVPETVYQKATISVAVIAEKAPERSISIWVWVVALYAVGVLTLLWTFISGIVRLRKLAGNSERIDMGHYDLLMLPENAGNHTGSSFSFFRWLFLSAHDYQHNPDAVIRHECEHIRQWHTADIVFIELLKICFWINPVVWLYKRSIETVHEYLADQPVPNRNDYASFLVSYAMRSPDIAIANHFFNSSLLKSRIKMIYKKRSSRWSLTRYLLILPVVMCSIAISASHSPIPSVSRVDNAAGQDIRVKGNITDENKEPVADAIVIIAGTTRGTATDRNGWFELDNVPVNAKLVVTHIAYQPLELTVAGTQSELLLVMKKAVNQITGPVVVGKPLNAETNAPTNAPRTSGNNDNMKVVEQQPEFPGGKEELMQYLMQNLQYPEVARKTSVEAIALVSFIVDKSGNIRNAKSLKNIGYGIDKEALRVVNEMPKWNPAVQNGKAVEMEYTLEVNFKLDKEREGKRQGFMNFKSDSFSPAPTMDEIGAFFNGTLNLSKRGNFTDIAVQGPWTLLSRTPANGYMDPQTGKYRYIMYGLTSRGYASPSWNHAPKKYQKPD</sequence>
<dbReference type="Proteomes" id="UP000198748">
    <property type="component" value="Unassembled WGS sequence"/>
</dbReference>
<protein>
    <submittedName>
        <fullName evidence="13">TonB family C-terminal domain-containing protein</fullName>
    </submittedName>
</protein>
<dbReference type="PANTHER" id="PTHR33446:SF2">
    <property type="entry name" value="PROTEIN TONB"/>
    <property type="match status" value="1"/>
</dbReference>
<accession>A0A1G7ZH54</accession>
<keyword evidence="8 11" id="KW-1133">Transmembrane helix</keyword>
<feature type="transmembrane region" description="Helical" evidence="11">
    <location>
        <begin position="266"/>
        <end position="284"/>
    </location>
</feature>
<evidence type="ECO:0000256" key="4">
    <source>
        <dbReference type="ARBA" id="ARBA00022475"/>
    </source>
</evidence>
<feature type="domain" description="TonB C-terminal" evidence="12">
    <location>
        <begin position="423"/>
        <end position="519"/>
    </location>
</feature>
<dbReference type="SUPFAM" id="SSF74653">
    <property type="entry name" value="TolA/TonB C-terminal domain"/>
    <property type="match status" value="1"/>
</dbReference>